<accession>A0A2Z5PDV7</accession>
<evidence type="ECO:0000313" key="2">
    <source>
        <dbReference type="Proteomes" id="UP000264208"/>
    </source>
</evidence>
<gene>
    <name evidence="1" type="ORF">MMKA1_05630</name>
</gene>
<proteinExistence type="predicted"/>
<evidence type="ECO:0000313" key="1">
    <source>
        <dbReference type="EMBL" id="BAP60680.1"/>
    </source>
</evidence>
<name>A0A2Z5PDV7_METMI</name>
<dbReference type="KEGG" id="mmak:MMKA1_05630"/>
<protein>
    <submittedName>
        <fullName evidence="1">Uncharacterized protein</fullName>
    </submittedName>
</protein>
<dbReference type="GeneID" id="37875044"/>
<sequence length="89" mass="10221">MENRTLPIGKADDFFEVFVVDLMITRECDCAFKIDIFEDGHFIEKEGDKLKRVESSIHRGSLIITPKNAKKMLNALKKAIEITTEEYGK</sequence>
<reference evidence="1 2" key="1">
    <citation type="submission" date="2009-06" db="EMBL/GenBank/DDBJ databases">
        <title>Molecular Evidence for Microbiologically Influenced Corrosion from genome of Methanogen.</title>
        <authorList>
            <person name="Ito N."/>
            <person name="Tsurumaru H."/>
            <person name="Shimizu A."/>
            <person name="Harada T."/>
            <person name="Hosoyama A."/>
            <person name="Horikawa H."/>
            <person name="Wakai S."/>
            <person name="Sasaki K."/>
            <person name="Nishijima K."/>
            <person name="Ataku H."/>
            <person name="Yamazaki J."/>
            <person name="Mise M."/>
            <person name="Yamazaki S."/>
            <person name="Tanikawa S."/>
            <person name="Harayama S."/>
            <person name="Fujita N."/>
        </authorList>
    </citation>
    <scope>NUCLEOTIDE SEQUENCE [LARGE SCALE GENOMIC DNA]</scope>
    <source>
        <strain evidence="2">KA1 ( NBRC 102054)</strain>
    </source>
</reference>
<dbReference type="EMBL" id="AP011526">
    <property type="protein sequence ID" value="BAP60680.1"/>
    <property type="molecule type" value="Genomic_DNA"/>
</dbReference>
<dbReference type="AlphaFoldDB" id="A0A2Z5PDV7"/>
<dbReference type="RefSeq" id="WP_119720738.1">
    <property type="nucleotide sequence ID" value="NZ_AP011526.1"/>
</dbReference>
<dbReference type="Proteomes" id="UP000264208">
    <property type="component" value="Chromosome"/>
</dbReference>
<organism evidence="1 2">
    <name type="scientific">Methanococcus maripaludis KA1</name>
    <dbReference type="NCBI Taxonomy" id="637914"/>
    <lineage>
        <taxon>Archaea</taxon>
        <taxon>Methanobacteriati</taxon>
        <taxon>Methanobacteriota</taxon>
        <taxon>Methanomada group</taxon>
        <taxon>Methanococci</taxon>
        <taxon>Methanococcales</taxon>
        <taxon>Methanococcaceae</taxon>
        <taxon>Methanococcus</taxon>
    </lineage>
</organism>